<dbReference type="Pfam" id="PF09375">
    <property type="entry name" value="Peptidase_M75"/>
    <property type="match status" value="1"/>
</dbReference>
<dbReference type="InterPro" id="IPR034981">
    <property type="entry name" value="Imelysin-like_EfeO/Algp7"/>
</dbReference>
<feature type="domain" description="Imelysin-like" evidence="11">
    <location>
        <begin position="563"/>
        <end position="793"/>
    </location>
</feature>
<dbReference type="NCBIfam" id="NF041756">
    <property type="entry name" value="EfeU"/>
    <property type="match status" value="1"/>
</dbReference>
<organism evidence="12 13">
    <name type="scientific">Streptacidiphilus jeojiensis</name>
    <dbReference type="NCBI Taxonomy" id="3229225"/>
    <lineage>
        <taxon>Bacteria</taxon>
        <taxon>Bacillati</taxon>
        <taxon>Actinomycetota</taxon>
        <taxon>Actinomycetes</taxon>
        <taxon>Kitasatosporales</taxon>
        <taxon>Streptomycetaceae</taxon>
        <taxon>Streptacidiphilus</taxon>
    </lineage>
</organism>
<evidence type="ECO:0000256" key="10">
    <source>
        <dbReference type="SAM" id="Phobius"/>
    </source>
</evidence>
<evidence type="ECO:0000256" key="2">
    <source>
        <dbReference type="ARBA" id="ARBA00004196"/>
    </source>
</evidence>
<dbReference type="Gene3D" id="1.20.1420.20">
    <property type="entry name" value="M75 peptidase, HXXE motif"/>
    <property type="match status" value="1"/>
</dbReference>
<evidence type="ECO:0000256" key="1">
    <source>
        <dbReference type="ARBA" id="ARBA00004141"/>
    </source>
</evidence>
<evidence type="ECO:0000256" key="4">
    <source>
        <dbReference type="ARBA" id="ARBA00008333"/>
    </source>
</evidence>
<evidence type="ECO:0000256" key="5">
    <source>
        <dbReference type="ARBA" id="ARBA00022692"/>
    </source>
</evidence>
<sequence length="805" mass="82117">MWKDLFPSFLIGTREGLEAGLVVSILVATLVRSDQKSRLPQVWTGVLAAVTLSLSFGAVLTFTAANLSATAQEAFGGTLSVIAVAFVTAMVFWMRRNARTLSGEIRSKVDAALAVGSGMLVATSFLAVGREGLETALFIWTTAQSATESTGPLVGAAVGLVLAAVLCWALYRRVLTINLAKFFTWTGIGLIVVAAGVLAYGLRDLQEGGVLPGGSSFAVDLSGSIDANSWYATLIQGVFNLTTRMTWLQAVAYLVYLGIVMTLFVRGVRAPRAVAVPKDAPVPTAAAAASETVLPEAVAPEAVAPEVAVRAGASGSDAVVAAAEAVVSAAEAVVSAAAAAGAAAAAAQAAAASTLVPASVVAGGRDTADAPAAAPVAAAVRKDRLGLRRLIPSAAPPVTASTTATGTANATAPEPDSEHRGRPRWLVPTAAVAVPAVIASVIIGASGGKPAAAATVTVSQSACGQGFASPKPGQQVFQMRNTGNQTSEVYLVDPTTNAVYGEVEGIAPGTTRALTATLGSGDYAWRCVSTSGSAVTSATVHVSGGTTVAAVLPLAATDLDAPLAQYKAYVGAGLAALLPATRRIATDLHAGKLSEARTDWLTAHLQYAALGAAYGTFGDFDAKINGRADGLPLGVKDPGFTGFRRLEYGLWHGESAAGLAVVANTLVTDVAGLGKAFPGQDFDPTDLPLRTHEILENTLQFELTTDTDEGSGTNLATAAANLTGTRELLTVLRPLISRRAPALLTTVDGDLGRVTALLAAQHTATGWTPLEQLDTTTRQSIDGAVGQLLEDLSPVPDLLEIRKSA</sequence>
<keyword evidence="5 10" id="KW-0812">Transmembrane</keyword>
<feature type="transmembrane region" description="Helical" evidence="10">
    <location>
        <begin position="425"/>
        <end position="445"/>
    </location>
</feature>
<evidence type="ECO:0000313" key="13">
    <source>
        <dbReference type="Proteomes" id="UP001592581"/>
    </source>
</evidence>
<evidence type="ECO:0000256" key="3">
    <source>
        <dbReference type="ARBA" id="ARBA00005989"/>
    </source>
</evidence>
<proteinExistence type="inferred from homology"/>
<evidence type="ECO:0000256" key="7">
    <source>
        <dbReference type="ARBA" id="ARBA00022989"/>
    </source>
</evidence>
<evidence type="ECO:0000259" key="11">
    <source>
        <dbReference type="Pfam" id="PF09375"/>
    </source>
</evidence>
<comment type="subcellular location">
    <subcellularLocation>
        <location evidence="2">Cell envelope</location>
    </subcellularLocation>
    <subcellularLocation>
        <location evidence="1">Membrane</location>
        <topology evidence="1">Multi-pass membrane protein</topology>
    </subcellularLocation>
</comment>
<comment type="similarity">
    <text evidence="3">Belongs to the EfeM/EfeO family.</text>
</comment>
<feature type="transmembrane region" description="Helical" evidence="10">
    <location>
        <begin position="74"/>
        <end position="93"/>
    </location>
</feature>
<dbReference type="EMBL" id="JBEUKS010000001">
    <property type="protein sequence ID" value="MFC1437602.1"/>
    <property type="molecule type" value="Genomic_DNA"/>
</dbReference>
<dbReference type="PANTHER" id="PTHR31632">
    <property type="entry name" value="IRON TRANSPORTER FTH1"/>
    <property type="match status" value="1"/>
</dbReference>
<feature type="region of interest" description="Disordered" evidence="9">
    <location>
        <begin position="392"/>
        <end position="422"/>
    </location>
</feature>
<comment type="caution">
    <text evidence="12">The sequence shown here is derived from an EMBL/GenBank/DDBJ whole genome shotgun (WGS) entry which is preliminary data.</text>
</comment>
<accession>A0ABV6XHY3</accession>
<keyword evidence="7 10" id="KW-1133">Transmembrane helix</keyword>
<comment type="similarity">
    <text evidence="4">Belongs to the oxidase-dependent Fe transporter (OFeT) (TC 9.A.10.1) family.</text>
</comment>
<feature type="transmembrane region" description="Helical" evidence="10">
    <location>
        <begin position="109"/>
        <end position="129"/>
    </location>
</feature>
<dbReference type="InterPro" id="IPR004923">
    <property type="entry name" value="FTR1/Fip1/EfeU"/>
</dbReference>
<dbReference type="InterPro" id="IPR018976">
    <property type="entry name" value="Imelysin-like"/>
</dbReference>
<dbReference type="Proteomes" id="UP001592581">
    <property type="component" value="Unassembled WGS sequence"/>
</dbReference>
<feature type="transmembrane region" description="Helical" evidence="10">
    <location>
        <begin position="42"/>
        <end position="62"/>
    </location>
</feature>
<dbReference type="CDD" id="cd14656">
    <property type="entry name" value="Imelysin-like_EfeO"/>
    <property type="match status" value="1"/>
</dbReference>
<dbReference type="PANTHER" id="PTHR31632:SF2">
    <property type="entry name" value="PLASMA MEMBRANE IRON PERMEASE"/>
    <property type="match status" value="1"/>
</dbReference>
<keyword evidence="8 10" id="KW-0472">Membrane</keyword>
<keyword evidence="6" id="KW-0732">Signal</keyword>
<dbReference type="InterPro" id="IPR038352">
    <property type="entry name" value="Imelysin_sf"/>
</dbReference>
<evidence type="ECO:0000256" key="6">
    <source>
        <dbReference type="ARBA" id="ARBA00022729"/>
    </source>
</evidence>
<keyword evidence="13" id="KW-1185">Reference proteome</keyword>
<dbReference type="RefSeq" id="WP_380563061.1">
    <property type="nucleotide sequence ID" value="NZ_JBEUKS010000001.1"/>
</dbReference>
<feature type="transmembrane region" description="Helical" evidence="10">
    <location>
        <begin position="182"/>
        <end position="202"/>
    </location>
</feature>
<evidence type="ECO:0000313" key="12">
    <source>
        <dbReference type="EMBL" id="MFC1437602.1"/>
    </source>
</evidence>
<reference evidence="12 13" key="1">
    <citation type="submission" date="2024-06" db="EMBL/GenBank/DDBJ databases">
        <authorList>
            <person name="Lee S.D."/>
        </authorList>
    </citation>
    <scope>NUCLEOTIDE SEQUENCE [LARGE SCALE GENOMIC DNA]</scope>
    <source>
        <strain evidence="12 13">N1-10</strain>
    </source>
</reference>
<dbReference type="Pfam" id="PF03239">
    <property type="entry name" value="FTR1"/>
    <property type="match status" value="1"/>
</dbReference>
<gene>
    <name evidence="12" type="primary">efeU</name>
    <name evidence="12" type="ORF">ABUW04_04965</name>
</gene>
<feature type="compositionally biased region" description="Low complexity" evidence="9">
    <location>
        <begin position="392"/>
        <end position="414"/>
    </location>
</feature>
<evidence type="ECO:0000256" key="8">
    <source>
        <dbReference type="ARBA" id="ARBA00023136"/>
    </source>
</evidence>
<feature type="transmembrane region" description="Helical" evidence="10">
    <location>
        <begin position="149"/>
        <end position="170"/>
    </location>
</feature>
<feature type="transmembrane region" description="Helical" evidence="10">
    <location>
        <begin position="247"/>
        <end position="265"/>
    </location>
</feature>
<protein>
    <submittedName>
        <fullName evidence="12">Iron uptake transporter permease EfeU</fullName>
    </submittedName>
</protein>
<evidence type="ECO:0000256" key="9">
    <source>
        <dbReference type="SAM" id="MobiDB-lite"/>
    </source>
</evidence>
<name>A0ABV6XHY3_9ACTN</name>